<sequence length="513" mass="57060">MKQLSLPTLGRRFFKKSSNINISIRLDDTVLKPYYAPGDRIQGVVTVTVDKAVQFSHVNLIFEGSTQVTLLQPKTVLRHCEASHKFLQLYHPIKEDCITPGLFQPGVVYTFPYIFIVPDRLLSGSCTHPTNEHHIHQTHTQLPPTLRVTNVSQAVCQVLYAIKFTVARQSSKDGPLHKRETLGSETRHVTVIPTAAREATSSIEDIFNYANSSHPSQLFVRQRNVEWPLKQQGFPKGSPSSTSRSATATEIQLSASENHHATPYLTTITVYLRFDPGTKTQEPPRIRKISPTLRTTTNYSTMPHRANPPLTKTDQQQLSYGGSHVETTPLTSLRGTTHIQWTRYRTIATAGDRPKYLISGNQNEEENTPIVADEPQCDHYYTAAIEVPISLPKKQDGKGGLLLPTFHSCYVSRVYVLELCVSYCSSSRTRIPQSTVVEVPVQVARRTSNAGGSMEMLCEKQGKTMSSLSVNNCYARCGLVSTIKGTEQMDLPLLPGGREPPELPRYGDAVFGG</sequence>
<dbReference type="InterPro" id="IPR039634">
    <property type="entry name" value="Bul1-like"/>
</dbReference>
<dbReference type="EMBL" id="MSFK01000007">
    <property type="protein sequence ID" value="PWY93032.1"/>
    <property type="molecule type" value="Genomic_DNA"/>
</dbReference>
<comment type="caution">
    <text evidence="2">The sequence shown here is derived from an EMBL/GenBank/DDBJ whole genome shotgun (WGS) entry which is preliminary data.</text>
</comment>
<gene>
    <name evidence="2" type="ORF">BO94DRAFT_615736</name>
</gene>
<dbReference type="Gene3D" id="2.60.40.640">
    <property type="match status" value="1"/>
</dbReference>
<dbReference type="GeneID" id="37118913"/>
<dbReference type="RefSeq" id="XP_025469793.1">
    <property type="nucleotide sequence ID" value="XM_025616770.1"/>
</dbReference>
<feature type="region of interest" description="Disordered" evidence="1">
    <location>
        <begin position="296"/>
        <end position="316"/>
    </location>
</feature>
<dbReference type="InterPro" id="IPR014752">
    <property type="entry name" value="Arrestin-like_C"/>
</dbReference>
<dbReference type="PANTHER" id="PTHR31904">
    <property type="entry name" value="BYPASS OF STOP CODON PROTEIN 5-RELATED"/>
    <property type="match status" value="1"/>
</dbReference>
<proteinExistence type="predicted"/>
<protein>
    <recommendedName>
        <fullName evidence="4">Arrestin-like N-terminal domain-containing protein</fullName>
    </recommendedName>
</protein>
<evidence type="ECO:0000313" key="2">
    <source>
        <dbReference type="EMBL" id="PWY93032.1"/>
    </source>
</evidence>
<dbReference type="STRING" id="1450535.A0A317X5Y2"/>
<evidence type="ECO:0000256" key="1">
    <source>
        <dbReference type="SAM" id="MobiDB-lite"/>
    </source>
</evidence>
<keyword evidence="3" id="KW-1185">Reference proteome</keyword>
<accession>A0A317X5Y2</accession>
<dbReference type="Proteomes" id="UP000246702">
    <property type="component" value="Unassembled WGS sequence"/>
</dbReference>
<dbReference type="OrthoDB" id="2283785at2759"/>
<dbReference type="InterPro" id="IPR014756">
    <property type="entry name" value="Ig_E-set"/>
</dbReference>
<reference evidence="2 3" key="1">
    <citation type="submission" date="2016-12" db="EMBL/GenBank/DDBJ databases">
        <title>The genomes of Aspergillus section Nigri reveals drivers in fungal speciation.</title>
        <authorList>
            <consortium name="DOE Joint Genome Institute"/>
            <person name="Vesth T.C."/>
            <person name="Nybo J."/>
            <person name="Theobald S."/>
            <person name="Brandl J."/>
            <person name="Frisvad J.C."/>
            <person name="Nielsen K.F."/>
            <person name="Lyhne E.K."/>
            <person name="Kogle M.E."/>
            <person name="Kuo A."/>
            <person name="Riley R."/>
            <person name="Clum A."/>
            <person name="Nolan M."/>
            <person name="Lipzen A."/>
            <person name="Salamov A."/>
            <person name="Henrissat B."/>
            <person name="Wiebenga A."/>
            <person name="De Vries R.P."/>
            <person name="Grigoriev I.V."/>
            <person name="Mortensen U.H."/>
            <person name="Andersen M.R."/>
            <person name="Baker S.E."/>
        </authorList>
    </citation>
    <scope>NUCLEOTIDE SEQUENCE [LARGE SCALE GENOMIC DNA]</scope>
    <source>
        <strain evidence="2 3">CBS 115572</strain>
    </source>
</reference>
<organism evidence="2 3">
    <name type="scientific">Aspergillus sclerotioniger CBS 115572</name>
    <dbReference type="NCBI Taxonomy" id="1450535"/>
    <lineage>
        <taxon>Eukaryota</taxon>
        <taxon>Fungi</taxon>
        <taxon>Dikarya</taxon>
        <taxon>Ascomycota</taxon>
        <taxon>Pezizomycotina</taxon>
        <taxon>Eurotiomycetes</taxon>
        <taxon>Eurotiomycetidae</taxon>
        <taxon>Eurotiales</taxon>
        <taxon>Aspergillaceae</taxon>
        <taxon>Aspergillus</taxon>
        <taxon>Aspergillus subgen. Circumdati</taxon>
    </lineage>
</organism>
<dbReference type="PANTHER" id="PTHR31904:SF1">
    <property type="entry name" value="BYPASS OF STOP CODON PROTEIN 5-RELATED"/>
    <property type="match status" value="1"/>
</dbReference>
<name>A0A317X5Y2_9EURO</name>
<evidence type="ECO:0000313" key="3">
    <source>
        <dbReference type="Proteomes" id="UP000246702"/>
    </source>
</evidence>
<evidence type="ECO:0008006" key="4">
    <source>
        <dbReference type="Google" id="ProtNLM"/>
    </source>
</evidence>
<dbReference type="SUPFAM" id="SSF81296">
    <property type="entry name" value="E set domains"/>
    <property type="match status" value="1"/>
</dbReference>
<dbReference type="AlphaFoldDB" id="A0A317X5Y2"/>